<gene>
    <name evidence="2" type="ORF">QBC36DRAFT_286139</name>
</gene>
<evidence type="ECO:0000256" key="1">
    <source>
        <dbReference type="SAM" id="SignalP"/>
    </source>
</evidence>
<keyword evidence="3" id="KW-1185">Reference proteome</keyword>
<dbReference type="AlphaFoldDB" id="A0AAN7ACF9"/>
<name>A0AAN7ACF9_9PEZI</name>
<feature type="signal peptide" evidence="1">
    <location>
        <begin position="1"/>
        <end position="18"/>
    </location>
</feature>
<reference evidence="2" key="2">
    <citation type="submission" date="2023-05" db="EMBL/GenBank/DDBJ databases">
        <authorList>
            <consortium name="Lawrence Berkeley National Laboratory"/>
            <person name="Steindorff A."/>
            <person name="Hensen N."/>
            <person name="Bonometti L."/>
            <person name="Westerberg I."/>
            <person name="Brannstrom I.O."/>
            <person name="Guillou S."/>
            <person name="Cros-Aarteil S."/>
            <person name="Calhoun S."/>
            <person name="Haridas S."/>
            <person name="Kuo A."/>
            <person name="Mondo S."/>
            <person name="Pangilinan J."/>
            <person name="Riley R."/>
            <person name="Labutti K."/>
            <person name="Andreopoulos B."/>
            <person name="Lipzen A."/>
            <person name="Chen C."/>
            <person name="Yanf M."/>
            <person name="Daum C."/>
            <person name="Ng V."/>
            <person name="Clum A."/>
            <person name="Ohm R."/>
            <person name="Martin F."/>
            <person name="Silar P."/>
            <person name="Natvig D."/>
            <person name="Lalanne C."/>
            <person name="Gautier V."/>
            <person name="Ament-Velasquez S.L."/>
            <person name="Kruys A."/>
            <person name="Hutchinson M.I."/>
            <person name="Powell A.J."/>
            <person name="Barry K."/>
            <person name="Miller A.N."/>
            <person name="Grigoriev I.V."/>
            <person name="Debuchy R."/>
            <person name="Gladieux P."/>
            <person name="Thoren M.H."/>
            <person name="Johannesson H."/>
        </authorList>
    </citation>
    <scope>NUCLEOTIDE SEQUENCE</scope>
    <source>
        <strain evidence="2">CBS 892.96</strain>
    </source>
</reference>
<feature type="chain" id="PRO_5042812386" description="Extracellular membrane protein CFEM domain-containing protein" evidence="1">
    <location>
        <begin position="19"/>
        <end position="144"/>
    </location>
</feature>
<dbReference type="GO" id="GO:0098552">
    <property type="term" value="C:side of membrane"/>
    <property type="evidence" value="ECO:0007669"/>
    <property type="project" value="UniProtKB-KW"/>
</dbReference>
<sequence>MKLWAASVGVLCSTFAVAAPPSSPQTGLVVRENQSKVQALGPARKKQPLKSRCNNECLEKNYVTAGCSHAHDWMCLCVEFEGGKWDIANVIQQCFLENCRDTEDMASWSGITKVHCGRDVMAQAKVDVWGILQEELKSKKNLDD</sequence>
<evidence type="ECO:0000313" key="3">
    <source>
        <dbReference type="Proteomes" id="UP001302321"/>
    </source>
</evidence>
<protein>
    <recommendedName>
        <fullName evidence="4">Extracellular membrane protein CFEM domain-containing protein</fullName>
    </recommendedName>
</protein>
<organism evidence="2 3">
    <name type="scientific">Triangularia setosa</name>
    <dbReference type="NCBI Taxonomy" id="2587417"/>
    <lineage>
        <taxon>Eukaryota</taxon>
        <taxon>Fungi</taxon>
        <taxon>Dikarya</taxon>
        <taxon>Ascomycota</taxon>
        <taxon>Pezizomycotina</taxon>
        <taxon>Sordariomycetes</taxon>
        <taxon>Sordariomycetidae</taxon>
        <taxon>Sordariales</taxon>
        <taxon>Podosporaceae</taxon>
        <taxon>Triangularia</taxon>
    </lineage>
</organism>
<evidence type="ECO:0000313" key="2">
    <source>
        <dbReference type="EMBL" id="KAK4180955.1"/>
    </source>
</evidence>
<comment type="caution">
    <text evidence="2">The sequence shown here is derived from an EMBL/GenBank/DDBJ whole genome shotgun (WGS) entry which is preliminary data.</text>
</comment>
<dbReference type="Proteomes" id="UP001302321">
    <property type="component" value="Unassembled WGS sequence"/>
</dbReference>
<accession>A0AAN7ACF9</accession>
<dbReference type="GO" id="GO:0005576">
    <property type="term" value="C:extracellular region"/>
    <property type="evidence" value="ECO:0007669"/>
    <property type="project" value="UniProtKB-SubCell"/>
</dbReference>
<dbReference type="EMBL" id="MU866092">
    <property type="protein sequence ID" value="KAK4180955.1"/>
    <property type="molecule type" value="Genomic_DNA"/>
</dbReference>
<keyword evidence="1" id="KW-0732">Signal</keyword>
<reference evidence="2" key="1">
    <citation type="journal article" date="2023" name="Mol. Phylogenet. Evol.">
        <title>Genome-scale phylogeny and comparative genomics of the fungal order Sordariales.</title>
        <authorList>
            <person name="Hensen N."/>
            <person name="Bonometti L."/>
            <person name="Westerberg I."/>
            <person name="Brannstrom I.O."/>
            <person name="Guillou S."/>
            <person name="Cros-Aarteil S."/>
            <person name="Calhoun S."/>
            <person name="Haridas S."/>
            <person name="Kuo A."/>
            <person name="Mondo S."/>
            <person name="Pangilinan J."/>
            <person name="Riley R."/>
            <person name="LaButti K."/>
            <person name="Andreopoulos B."/>
            <person name="Lipzen A."/>
            <person name="Chen C."/>
            <person name="Yan M."/>
            <person name="Daum C."/>
            <person name="Ng V."/>
            <person name="Clum A."/>
            <person name="Steindorff A."/>
            <person name="Ohm R.A."/>
            <person name="Martin F."/>
            <person name="Silar P."/>
            <person name="Natvig D.O."/>
            <person name="Lalanne C."/>
            <person name="Gautier V."/>
            <person name="Ament-Velasquez S.L."/>
            <person name="Kruys A."/>
            <person name="Hutchinson M.I."/>
            <person name="Powell A.J."/>
            <person name="Barry K."/>
            <person name="Miller A.N."/>
            <person name="Grigoriev I.V."/>
            <person name="Debuchy R."/>
            <person name="Gladieux P."/>
            <person name="Hiltunen Thoren M."/>
            <person name="Johannesson H."/>
        </authorList>
    </citation>
    <scope>NUCLEOTIDE SEQUENCE</scope>
    <source>
        <strain evidence="2">CBS 892.96</strain>
    </source>
</reference>
<evidence type="ECO:0008006" key="4">
    <source>
        <dbReference type="Google" id="ProtNLM"/>
    </source>
</evidence>
<proteinExistence type="predicted"/>